<evidence type="ECO:0000313" key="3">
    <source>
        <dbReference type="Proteomes" id="UP000000663"/>
    </source>
</evidence>
<dbReference type="Gene3D" id="2.30.130.10">
    <property type="entry name" value="PUA domain"/>
    <property type="match status" value="1"/>
</dbReference>
<dbReference type="SMART" id="SM00359">
    <property type="entry name" value="PUA"/>
    <property type="match status" value="1"/>
</dbReference>
<dbReference type="RefSeq" id="WP_012036646.1">
    <property type="nucleotide sequence ID" value="NC_009464.1"/>
</dbReference>
<evidence type="ECO:0000259" key="1">
    <source>
        <dbReference type="SMART" id="SM00359"/>
    </source>
</evidence>
<dbReference type="InterPro" id="IPR038250">
    <property type="entry name" value="TGT_C2_sf"/>
</dbReference>
<dbReference type="SUPFAM" id="SSF88697">
    <property type="entry name" value="PUA domain-like"/>
    <property type="match status" value="1"/>
</dbReference>
<dbReference type="InterPro" id="IPR036974">
    <property type="entry name" value="PUA_sf"/>
</dbReference>
<dbReference type="GeneID" id="5145007"/>
<dbReference type="Proteomes" id="UP000000663">
    <property type="component" value="Chromosome"/>
</dbReference>
<gene>
    <name evidence="2" type="ORF">RCIX415</name>
</gene>
<dbReference type="EMBL" id="AM114193">
    <property type="protein sequence ID" value="CAJ35856.1"/>
    <property type="molecule type" value="Genomic_DNA"/>
</dbReference>
<dbReference type="InterPro" id="IPR029402">
    <property type="entry name" value="TGT_C2"/>
</dbReference>
<proteinExistence type="predicted"/>
<dbReference type="eggNOG" id="arCOG00991">
    <property type="taxonomic scope" value="Archaea"/>
</dbReference>
<dbReference type="SUPFAM" id="SSF88802">
    <property type="entry name" value="Pre-PUA domain"/>
    <property type="match status" value="1"/>
</dbReference>
<accession>Q0W6Y7</accession>
<dbReference type="KEGG" id="rci:RCIX415"/>
<reference evidence="2 3" key="1">
    <citation type="journal article" date="2006" name="Science">
        <title>Genome of rice cluster I archaea -- the key methane producers in the rice rhizosphere.</title>
        <authorList>
            <person name="Erkel C."/>
            <person name="Kube M."/>
            <person name="Reinhardt R."/>
            <person name="Liesack W."/>
        </authorList>
    </citation>
    <scope>NUCLEOTIDE SEQUENCE [LARGE SCALE GENOMIC DNA]</scope>
    <source>
        <strain evidence="3">DSM 22066 / NBRC 105507 / MRE50</strain>
    </source>
</reference>
<dbReference type="CDD" id="cd21149">
    <property type="entry name" value="PUA_archaeosine_TGT"/>
    <property type="match status" value="1"/>
</dbReference>
<dbReference type="InterPro" id="IPR015947">
    <property type="entry name" value="PUA-like_sf"/>
</dbReference>
<dbReference type="Gene3D" id="3.10.450.90">
    <property type="entry name" value="ArcTGT, C2 domain"/>
    <property type="match status" value="1"/>
</dbReference>
<dbReference type="STRING" id="351160.RCIX415"/>
<dbReference type="GO" id="GO:0003723">
    <property type="term" value="F:RNA binding"/>
    <property type="evidence" value="ECO:0007669"/>
    <property type="project" value="InterPro"/>
</dbReference>
<dbReference type="InterPro" id="IPR002478">
    <property type="entry name" value="PUA"/>
</dbReference>
<evidence type="ECO:0000313" key="2">
    <source>
        <dbReference type="EMBL" id="CAJ35856.1"/>
    </source>
</evidence>
<dbReference type="Pfam" id="PF14810">
    <property type="entry name" value="TGT_C2"/>
    <property type="match status" value="1"/>
</dbReference>
<feature type="domain" description="PUA" evidence="1">
    <location>
        <begin position="75"/>
        <end position="149"/>
    </location>
</feature>
<dbReference type="InterPro" id="IPR004521">
    <property type="entry name" value="Uncharacterised_CHP00451"/>
</dbReference>
<sequence length="159" mass="17500">MLERLRTIADYQFGKGAGEALFPEGVKFILSRTGRVRQIVLGNRRIATVRANDGFLILSAYGGERLKPVLPFPQKRVIMNDDAAPFVAKGKTAFCKFVLDCDPEIRAMEEILLVDKDDNFLATGQALLSAAEIKAFKRGTAVHVRYAVKGKDMGAEPAE</sequence>
<dbReference type="OrthoDB" id="7576at2157"/>
<dbReference type="NCBIfam" id="TIGR00451">
    <property type="entry name" value="unchar_dom_2"/>
    <property type="match status" value="1"/>
</dbReference>
<protein>
    <submittedName>
        <fullName evidence="2">Archaeosine tRNA-ribosyltransferase</fullName>
    </submittedName>
</protein>
<dbReference type="Pfam" id="PF01472">
    <property type="entry name" value="PUA"/>
    <property type="match status" value="1"/>
</dbReference>
<organism evidence="2 3">
    <name type="scientific">Methanocella arvoryzae (strain DSM 22066 / NBRC 105507 / MRE50)</name>
    <dbReference type="NCBI Taxonomy" id="351160"/>
    <lineage>
        <taxon>Archaea</taxon>
        <taxon>Methanobacteriati</taxon>
        <taxon>Methanobacteriota</taxon>
        <taxon>Stenosarchaea group</taxon>
        <taxon>Methanomicrobia</taxon>
        <taxon>Methanocellales</taxon>
        <taxon>Methanocellaceae</taxon>
        <taxon>Methanocella</taxon>
    </lineage>
</organism>
<name>Q0W6Y7_METAR</name>
<dbReference type="PROSITE" id="PS50890">
    <property type="entry name" value="PUA"/>
    <property type="match status" value="1"/>
</dbReference>
<dbReference type="AlphaFoldDB" id="Q0W6Y7"/>
<keyword evidence="3" id="KW-1185">Reference proteome</keyword>